<feature type="compositionally biased region" description="Basic and acidic residues" evidence="1">
    <location>
        <begin position="159"/>
        <end position="178"/>
    </location>
</feature>
<reference evidence="2" key="2">
    <citation type="submission" date="2023-07" db="EMBL/GenBank/DDBJ databases">
        <authorList>
            <consortium name="Lawrence Berkeley National Laboratory"/>
            <person name="Haridas S."/>
            <person name="Hensen N."/>
            <person name="Bonometti L."/>
            <person name="Westerberg I."/>
            <person name="Brannstrom I.O."/>
            <person name="Guillou S."/>
            <person name="Cros-Aarteil S."/>
            <person name="Calhoun S."/>
            <person name="Kuo A."/>
            <person name="Mondo S."/>
            <person name="Pangilinan J."/>
            <person name="Riley R."/>
            <person name="LaButti K."/>
            <person name="Andreopoulos B."/>
            <person name="Lipzen A."/>
            <person name="Chen C."/>
            <person name="Yanf M."/>
            <person name="Daum C."/>
            <person name="Ng V."/>
            <person name="Clum A."/>
            <person name="Steindorff A."/>
            <person name="Ohm R."/>
            <person name="Martin F."/>
            <person name="Silar P."/>
            <person name="Natvig D."/>
            <person name="Lalanne C."/>
            <person name="Gautier V."/>
            <person name="Ament-velasquez S.L."/>
            <person name="Kruys A."/>
            <person name="Hutchinson M.I."/>
            <person name="Powell A.J."/>
            <person name="Barry K."/>
            <person name="Miller A.N."/>
            <person name="Grigoriev I.V."/>
            <person name="Debuchy R."/>
            <person name="Gladieux P."/>
            <person name="Thoren M.H."/>
            <person name="Johannesson H."/>
        </authorList>
    </citation>
    <scope>NUCLEOTIDE SEQUENCE</scope>
    <source>
        <strain evidence="2">FGSC 1904</strain>
    </source>
</reference>
<name>A0AAE0PJM8_SORBR</name>
<comment type="caution">
    <text evidence="2">The sequence shown here is derived from an EMBL/GenBank/DDBJ whole genome shotgun (WGS) entry which is preliminary data.</text>
</comment>
<feature type="compositionally biased region" description="Acidic residues" evidence="1">
    <location>
        <begin position="179"/>
        <end position="202"/>
    </location>
</feature>
<reference evidence="2" key="1">
    <citation type="journal article" date="2023" name="Mol. Phylogenet. Evol.">
        <title>Genome-scale phylogeny and comparative genomics of the fungal order Sordariales.</title>
        <authorList>
            <person name="Hensen N."/>
            <person name="Bonometti L."/>
            <person name="Westerberg I."/>
            <person name="Brannstrom I.O."/>
            <person name="Guillou S."/>
            <person name="Cros-Aarteil S."/>
            <person name="Calhoun S."/>
            <person name="Haridas S."/>
            <person name="Kuo A."/>
            <person name="Mondo S."/>
            <person name="Pangilinan J."/>
            <person name="Riley R."/>
            <person name="LaButti K."/>
            <person name="Andreopoulos B."/>
            <person name="Lipzen A."/>
            <person name="Chen C."/>
            <person name="Yan M."/>
            <person name="Daum C."/>
            <person name="Ng V."/>
            <person name="Clum A."/>
            <person name="Steindorff A."/>
            <person name="Ohm R.A."/>
            <person name="Martin F."/>
            <person name="Silar P."/>
            <person name="Natvig D.O."/>
            <person name="Lalanne C."/>
            <person name="Gautier V."/>
            <person name="Ament-Velasquez S.L."/>
            <person name="Kruys A."/>
            <person name="Hutchinson M.I."/>
            <person name="Powell A.J."/>
            <person name="Barry K."/>
            <person name="Miller A.N."/>
            <person name="Grigoriev I.V."/>
            <person name="Debuchy R."/>
            <person name="Gladieux P."/>
            <person name="Hiltunen Thoren M."/>
            <person name="Johannesson H."/>
        </authorList>
    </citation>
    <scope>NUCLEOTIDE SEQUENCE</scope>
    <source>
        <strain evidence="2">FGSC 1904</strain>
    </source>
</reference>
<evidence type="ECO:0000313" key="2">
    <source>
        <dbReference type="EMBL" id="KAK3401133.1"/>
    </source>
</evidence>
<feature type="compositionally biased region" description="Low complexity" evidence="1">
    <location>
        <begin position="580"/>
        <end position="614"/>
    </location>
</feature>
<evidence type="ECO:0000256" key="1">
    <source>
        <dbReference type="SAM" id="MobiDB-lite"/>
    </source>
</evidence>
<feature type="non-terminal residue" evidence="2">
    <location>
        <position position="648"/>
    </location>
</feature>
<sequence length="648" mass="71000">MSKAERVDAAVDEFLNGNPGQSIPSILQKYGIDHSTLYQGVTAMGAPDRPAKGKTGGSDARNMDGSATSLKKKAKKKKNNNNALDIMKMTPKERGDAAWEEYLSTYPRPSGVYFAEKYGIHKSTLSARKLALKKHGVDLDMMYGSVSADAIARAKAKAKEARNRAGRNEVVVDLRSDSDSDMDQPEGSESEEEEEEEEEGDEVMVNSDLITAPQHSLKVPAPPSSSRLIREGKPMELSEIQERYLVNWYLREESLGKGAPSRAKLTSMALSLLFDGQEVQLNPQDEEWLGVLIQRFLERNPEIKAMVGKTEEGDVDGIVHEEIVARVPVPAAAVPAPGARKKKKPEDKGTRALWEPSAAETAAAAAAAAMGYVSNEEDWEDEESNSEEEQTESDDSASDSEESEDGSEEDSDSDSDADSDTSTDISTDDLYNQAFVDSLFVKLEKTPPPPPLSQEGEMEVDISPPIPQSADDIRQHYLSALQDSQSPVQTAQIVKALCVNAGKALDLQKTELEALWEKVQRLERENAELKAKEKQQHQQQQEEQDRKRLSPSSSRNRNMSSETVSDAAAERENTGSTDVTTTTTTIITSADKAPTPLISSSQIPPSPGSTTPQPLFMPVPPRPERQRKYTTEPSEGLDAPDTNQRRLA</sequence>
<organism evidence="2 3">
    <name type="scientific">Sordaria brevicollis</name>
    <dbReference type="NCBI Taxonomy" id="83679"/>
    <lineage>
        <taxon>Eukaryota</taxon>
        <taxon>Fungi</taxon>
        <taxon>Dikarya</taxon>
        <taxon>Ascomycota</taxon>
        <taxon>Pezizomycotina</taxon>
        <taxon>Sordariomycetes</taxon>
        <taxon>Sordariomycetidae</taxon>
        <taxon>Sordariales</taxon>
        <taxon>Sordariaceae</taxon>
        <taxon>Sordaria</taxon>
    </lineage>
</organism>
<feature type="region of interest" description="Disordered" evidence="1">
    <location>
        <begin position="528"/>
        <end position="648"/>
    </location>
</feature>
<dbReference type="AlphaFoldDB" id="A0AAE0PJM8"/>
<feature type="region of interest" description="Disordered" evidence="1">
    <location>
        <begin position="159"/>
        <end position="203"/>
    </location>
</feature>
<feature type="compositionally biased region" description="Low complexity" evidence="1">
    <location>
        <begin position="550"/>
        <end position="561"/>
    </location>
</feature>
<dbReference type="Proteomes" id="UP001281003">
    <property type="component" value="Unassembled WGS sequence"/>
</dbReference>
<protein>
    <submittedName>
        <fullName evidence="2">Uncharacterized protein</fullName>
    </submittedName>
</protein>
<evidence type="ECO:0000313" key="3">
    <source>
        <dbReference type="Proteomes" id="UP001281003"/>
    </source>
</evidence>
<proteinExistence type="predicted"/>
<feature type="compositionally biased region" description="Acidic residues" evidence="1">
    <location>
        <begin position="375"/>
        <end position="421"/>
    </location>
</feature>
<accession>A0AAE0PJM8</accession>
<feature type="compositionally biased region" description="Low complexity" evidence="1">
    <location>
        <begin position="358"/>
        <end position="369"/>
    </location>
</feature>
<dbReference type="EMBL" id="JAUTDP010000003">
    <property type="protein sequence ID" value="KAK3401133.1"/>
    <property type="molecule type" value="Genomic_DNA"/>
</dbReference>
<feature type="compositionally biased region" description="Basic residues" evidence="1">
    <location>
        <begin position="70"/>
        <end position="79"/>
    </location>
</feature>
<gene>
    <name evidence="2" type="ORF">B0T20DRAFT_317357</name>
</gene>
<keyword evidence="3" id="KW-1185">Reference proteome</keyword>
<feature type="region of interest" description="Disordered" evidence="1">
    <location>
        <begin position="334"/>
        <end position="470"/>
    </location>
</feature>
<feature type="region of interest" description="Disordered" evidence="1">
    <location>
        <begin position="41"/>
        <end position="82"/>
    </location>
</feature>